<dbReference type="Proteomes" id="UP000256748">
    <property type="component" value="Unassembled WGS sequence"/>
</dbReference>
<dbReference type="Pfam" id="PF11363">
    <property type="entry name" value="DUF3164"/>
    <property type="match status" value="1"/>
</dbReference>
<accession>A0A3E1BH12</accession>
<name>A0A3E1BH12_RHILT</name>
<evidence type="ECO:0000313" key="2">
    <source>
        <dbReference type="Proteomes" id="UP000256748"/>
    </source>
</evidence>
<dbReference type="RefSeq" id="WP_116274002.1">
    <property type="nucleotide sequence ID" value="NZ_KZ859521.1"/>
</dbReference>
<organism evidence="1 2">
    <name type="scientific">Rhizobium leguminosarum bv. trifolii</name>
    <dbReference type="NCBI Taxonomy" id="386"/>
    <lineage>
        <taxon>Bacteria</taxon>
        <taxon>Pseudomonadati</taxon>
        <taxon>Pseudomonadota</taxon>
        <taxon>Alphaproteobacteria</taxon>
        <taxon>Hyphomicrobiales</taxon>
        <taxon>Rhizobiaceae</taxon>
        <taxon>Rhizobium/Agrobacterium group</taxon>
        <taxon>Rhizobium</taxon>
    </lineage>
</organism>
<gene>
    <name evidence="1" type="ORF">B5K10_15960</name>
</gene>
<reference evidence="1 2" key="1">
    <citation type="submission" date="2017-03" db="EMBL/GenBank/DDBJ databases">
        <title>Genome analysis of Rhizobial strains effectives or ineffectives for nitrogen fixation isolated from bean seeds.</title>
        <authorList>
            <person name="Peralta H."/>
            <person name="Aguilar-Vera A."/>
            <person name="Mora Y."/>
            <person name="Vargas-Lagunas C."/>
            <person name="Girard L."/>
            <person name="Mora J."/>
        </authorList>
    </citation>
    <scope>NUCLEOTIDE SEQUENCE [LARGE SCALE GENOMIC DNA]</scope>
    <source>
        <strain evidence="1 2">CCGM5</strain>
    </source>
</reference>
<protein>
    <submittedName>
        <fullName evidence="1">Sulfate transporter</fullName>
    </submittedName>
</protein>
<proteinExistence type="predicted"/>
<dbReference type="InterPro" id="IPR021505">
    <property type="entry name" value="Phage_B3_Orf6"/>
</dbReference>
<dbReference type="PROSITE" id="PS00018">
    <property type="entry name" value="EF_HAND_1"/>
    <property type="match status" value="1"/>
</dbReference>
<dbReference type="EMBL" id="NAOO01000018">
    <property type="protein sequence ID" value="RFB92307.1"/>
    <property type="molecule type" value="Genomic_DNA"/>
</dbReference>
<dbReference type="InterPro" id="IPR018247">
    <property type="entry name" value="EF_Hand_1_Ca_BS"/>
</dbReference>
<comment type="caution">
    <text evidence="1">The sequence shown here is derived from an EMBL/GenBank/DDBJ whole genome shotgun (WGS) entry which is preliminary data.</text>
</comment>
<sequence>MEAVLIKQQNSAEVAAGIVVANGKQYMPNAKGALVPLELVKPIDKLRDEAVRKVMGYALDISERIGRFRAHCMDDLDGLDALLEQEYGAKPGGTKGNRTYHTIDGLMKVQVAINDFETAGPELQIAKSLVVECMDEWTADARAEVRALITRAFDTDKEGKVNLKEIKKLKTLSIEDPRWLQAMRAIDDAINVVYSKQYVRFHIRKSVQDDWTAVTVDIAKA</sequence>
<dbReference type="AlphaFoldDB" id="A0A3E1BH12"/>
<evidence type="ECO:0000313" key="1">
    <source>
        <dbReference type="EMBL" id="RFB92307.1"/>
    </source>
</evidence>